<dbReference type="Proteomes" id="UP001199916">
    <property type="component" value="Unassembled WGS sequence"/>
</dbReference>
<comment type="similarity">
    <text evidence="1">Belongs to the peptidase A24 family.</text>
</comment>
<gene>
    <name evidence="4" type="ORF">LQV63_05720</name>
</gene>
<reference evidence="4 5" key="1">
    <citation type="submission" date="2021-11" db="EMBL/GenBank/DDBJ databases">
        <title>Draft genome sequence of Paenibacillus profundus YoMME, a new Gram-positive bacteria with exoelectrogenic properties.</title>
        <authorList>
            <person name="Hubenova Y."/>
            <person name="Hubenova E."/>
            <person name="Manasiev Y."/>
            <person name="Peykov S."/>
            <person name="Mitov M."/>
        </authorList>
    </citation>
    <scope>NUCLEOTIDE SEQUENCE [LARGE SCALE GENOMIC DNA]</scope>
    <source>
        <strain evidence="4 5">YoMME</strain>
    </source>
</reference>
<keyword evidence="5" id="KW-1185">Reference proteome</keyword>
<dbReference type="InterPro" id="IPR050882">
    <property type="entry name" value="Prepilin_peptidase/N-MTase"/>
</dbReference>
<dbReference type="Pfam" id="PF01478">
    <property type="entry name" value="Peptidase_A24"/>
    <property type="match status" value="1"/>
</dbReference>
<keyword evidence="2" id="KW-1133">Transmembrane helix</keyword>
<feature type="transmembrane region" description="Helical" evidence="2">
    <location>
        <begin position="46"/>
        <end position="70"/>
    </location>
</feature>
<keyword evidence="2" id="KW-0472">Membrane</keyword>
<proteinExistence type="inferred from homology"/>
<feature type="domain" description="Prepilin type IV endopeptidase peptidase" evidence="3">
    <location>
        <begin position="7"/>
        <end position="108"/>
    </location>
</feature>
<feature type="transmembrane region" description="Helical" evidence="2">
    <location>
        <begin position="91"/>
        <end position="114"/>
    </location>
</feature>
<dbReference type="PANTHER" id="PTHR30487">
    <property type="entry name" value="TYPE 4 PREPILIN-LIKE PROTEINS LEADER PEPTIDE-PROCESSING ENZYME"/>
    <property type="match status" value="1"/>
</dbReference>
<evidence type="ECO:0000256" key="1">
    <source>
        <dbReference type="ARBA" id="ARBA00005801"/>
    </source>
</evidence>
<dbReference type="InterPro" id="IPR000045">
    <property type="entry name" value="Prepilin_IV_endopep_pep"/>
</dbReference>
<evidence type="ECO:0000313" key="5">
    <source>
        <dbReference type="Proteomes" id="UP001199916"/>
    </source>
</evidence>
<dbReference type="EMBL" id="JAJNBZ010000003">
    <property type="protein sequence ID" value="MCE5168807.1"/>
    <property type="molecule type" value="Genomic_DNA"/>
</dbReference>
<organism evidence="4 5">
    <name type="scientific">Paenibacillus profundus</name>
    <dbReference type="NCBI Taxonomy" id="1173085"/>
    <lineage>
        <taxon>Bacteria</taxon>
        <taxon>Bacillati</taxon>
        <taxon>Bacillota</taxon>
        <taxon>Bacilli</taxon>
        <taxon>Bacillales</taxon>
        <taxon>Paenibacillaceae</taxon>
        <taxon>Paenibacillus</taxon>
    </lineage>
</organism>
<comment type="caution">
    <text evidence="4">The sequence shown here is derived from an EMBL/GenBank/DDBJ whole genome shotgun (WGS) entry which is preliminary data.</text>
</comment>
<evidence type="ECO:0000313" key="4">
    <source>
        <dbReference type="EMBL" id="MCE5168807.1"/>
    </source>
</evidence>
<dbReference type="Gene3D" id="1.20.120.1220">
    <property type="match status" value="1"/>
</dbReference>
<evidence type="ECO:0000256" key="2">
    <source>
        <dbReference type="SAM" id="Phobius"/>
    </source>
</evidence>
<protein>
    <submittedName>
        <fullName evidence="4">A24 family peptidase</fullName>
    </submittedName>
</protein>
<keyword evidence="2" id="KW-0812">Transmembrane</keyword>
<accession>A0ABS8YCT6</accession>
<evidence type="ECO:0000259" key="3">
    <source>
        <dbReference type="Pfam" id="PF01478"/>
    </source>
</evidence>
<dbReference type="RefSeq" id="WP_233695980.1">
    <property type="nucleotide sequence ID" value="NZ_JAJNBZ010000003.1"/>
</dbReference>
<feature type="transmembrane region" description="Helical" evidence="2">
    <location>
        <begin position="149"/>
        <end position="165"/>
    </location>
</feature>
<name>A0ABS8YCT6_9BACL</name>
<sequence length="168" mass="18492">MMWTVWFCSVMLLAAFITDIFTRKIPNKLTMTACAAAVIGHGIMNGWSGIAFSVAGAAGGFGLMLLLFLVRAVGAGDVKLFAAIGSFMGMYFTWETIIYSILYGGVIAALILLAGRNGRMKRLCIAFMQVIWLRTWMPLKLQAARQATFPFMWAVLPAAITVYYSRLL</sequence>
<dbReference type="PANTHER" id="PTHR30487:SF0">
    <property type="entry name" value="PREPILIN LEADER PEPTIDASE_N-METHYLTRANSFERASE-RELATED"/>
    <property type="match status" value="1"/>
</dbReference>